<dbReference type="InterPro" id="IPR005135">
    <property type="entry name" value="Endo/exonuclease/phosphatase"/>
</dbReference>
<dbReference type="GO" id="GO:0003824">
    <property type="term" value="F:catalytic activity"/>
    <property type="evidence" value="ECO:0007669"/>
    <property type="project" value="InterPro"/>
</dbReference>
<accession>A0A8J7WJM3</accession>
<feature type="transmembrane region" description="Helical" evidence="2">
    <location>
        <begin position="102"/>
        <end position="120"/>
    </location>
</feature>
<dbReference type="Gene3D" id="3.60.10.10">
    <property type="entry name" value="Endonuclease/exonuclease/phosphatase"/>
    <property type="match status" value="1"/>
</dbReference>
<evidence type="ECO:0000313" key="5">
    <source>
        <dbReference type="Proteomes" id="UP000677913"/>
    </source>
</evidence>
<reference evidence="4" key="1">
    <citation type="submission" date="2021-04" db="EMBL/GenBank/DDBJ databases">
        <title>Genome based classification of Actinospica acidithermotolerans sp. nov., an actinobacterium isolated from an Indonesian hot spring.</title>
        <authorList>
            <person name="Kusuma A.B."/>
            <person name="Putra K.E."/>
            <person name="Nafisah S."/>
            <person name="Loh J."/>
            <person name="Nouioui I."/>
            <person name="Goodfellow M."/>
        </authorList>
    </citation>
    <scope>NUCLEOTIDE SEQUENCE</scope>
    <source>
        <strain evidence="4">DSM 45618</strain>
    </source>
</reference>
<feature type="transmembrane region" description="Helical" evidence="2">
    <location>
        <begin position="127"/>
        <end position="146"/>
    </location>
</feature>
<dbReference type="InterPro" id="IPR036691">
    <property type="entry name" value="Endo/exonu/phosph_ase_sf"/>
</dbReference>
<proteinExistence type="predicted"/>
<dbReference type="EMBL" id="JAGSXH010000027">
    <property type="protein sequence ID" value="MBS2963461.1"/>
    <property type="molecule type" value="Genomic_DNA"/>
</dbReference>
<keyword evidence="2" id="KW-0812">Transmembrane</keyword>
<gene>
    <name evidence="4" type="ORF">KGA66_10415</name>
</gene>
<dbReference type="SUPFAM" id="SSF56219">
    <property type="entry name" value="DNase I-like"/>
    <property type="match status" value="1"/>
</dbReference>
<keyword evidence="2" id="KW-0472">Membrane</keyword>
<keyword evidence="5" id="KW-1185">Reference proteome</keyword>
<evidence type="ECO:0000256" key="2">
    <source>
        <dbReference type="SAM" id="Phobius"/>
    </source>
</evidence>
<name>A0A8J7WJM3_9ACTN</name>
<dbReference type="AlphaFoldDB" id="A0A8J7WJM3"/>
<sequence>MSVEPQRAAGGVEQGTPILPGQRSGEDGVDPSDSYGYEPTLPYGVEPPAPGPGPVVGEGRPWPSARRQIGTAVAVLGWAIAAFLIGHRFLPDSAGIASLLETWLPWLAVPTALLLIAALAARSLRALFATVAATAVWLGGYGPQLFPRGDPIPANLRVISEDVNASSVELAGVGQLGPNQHADVVALEHLTPALATSSASQNLNAAYGYHVTQYEFGVWSRYPIADARGVDLATSTTAAADDANDANPSLVAAVPHVVVGALRVTVTTPQGPLVFYVVHIPQPVLGDQGFAKVRDEAVTRLAKTVSADAAPRLAVVGDINVAQTDRRFSQLSSGLGLTSAQAAAGSGFGFTWPAEFPAVRLDDLLLRGGTPVRSVVLPALSGGKSHLPIEIDLHL</sequence>
<dbReference type="Proteomes" id="UP000677913">
    <property type="component" value="Unassembled WGS sequence"/>
</dbReference>
<feature type="transmembrane region" description="Helical" evidence="2">
    <location>
        <begin position="69"/>
        <end position="90"/>
    </location>
</feature>
<feature type="domain" description="Endonuclease/exonuclease/phosphatase" evidence="3">
    <location>
        <begin position="161"/>
        <end position="382"/>
    </location>
</feature>
<dbReference type="Pfam" id="PF03372">
    <property type="entry name" value="Exo_endo_phos"/>
    <property type="match status" value="1"/>
</dbReference>
<keyword evidence="2" id="KW-1133">Transmembrane helix</keyword>
<evidence type="ECO:0000313" key="4">
    <source>
        <dbReference type="EMBL" id="MBS2963461.1"/>
    </source>
</evidence>
<evidence type="ECO:0000256" key="1">
    <source>
        <dbReference type="SAM" id="MobiDB-lite"/>
    </source>
</evidence>
<evidence type="ECO:0000259" key="3">
    <source>
        <dbReference type="Pfam" id="PF03372"/>
    </source>
</evidence>
<comment type="caution">
    <text evidence="4">The sequence shown here is derived from an EMBL/GenBank/DDBJ whole genome shotgun (WGS) entry which is preliminary data.</text>
</comment>
<organism evidence="4 5">
    <name type="scientific">Actinocrinis puniceicyclus</name>
    <dbReference type="NCBI Taxonomy" id="977794"/>
    <lineage>
        <taxon>Bacteria</taxon>
        <taxon>Bacillati</taxon>
        <taxon>Actinomycetota</taxon>
        <taxon>Actinomycetes</taxon>
        <taxon>Catenulisporales</taxon>
        <taxon>Actinospicaceae</taxon>
        <taxon>Actinocrinis</taxon>
    </lineage>
</organism>
<protein>
    <recommendedName>
        <fullName evidence="3">Endonuclease/exonuclease/phosphatase domain-containing protein</fullName>
    </recommendedName>
</protein>
<feature type="region of interest" description="Disordered" evidence="1">
    <location>
        <begin position="1"/>
        <end position="62"/>
    </location>
</feature>